<comment type="caution">
    <text evidence="2">The sequence shown here is derived from an EMBL/GenBank/DDBJ whole genome shotgun (WGS) entry which is preliminary data.</text>
</comment>
<keyword evidence="3" id="KW-1185">Reference proteome</keyword>
<dbReference type="Proteomes" id="UP000294194">
    <property type="component" value="Unassembled WGS sequence"/>
</dbReference>
<accession>A0A4Q9GNQ5</accession>
<dbReference type="RefSeq" id="WP_130980532.1">
    <property type="nucleotide sequence ID" value="NZ_SISG01000001.1"/>
</dbReference>
<name>A0A4Q9GNQ5_9MICO</name>
<proteinExistence type="predicted"/>
<dbReference type="AlphaFoldDB" id="A0A4Q9GNQ5"/>
<evidence type="ECO:0000313" key="2">
    <source>
        <dbReference type="EMBL" id="TBN56422.1"/>
    </source>
</evidence>
<reference evidence="3" key="1">
    <citation type="submission" date="2019-02" db="EMBL/GenBank/DDBJ databases">
        <title>Glaciihabitans arcticus sp. nov., a psychrotolerant bacterium isolated from polar soil.</title>
        <authorList>
            <person name="Dahal R.H."/>
        </authorList>
    </citation>
    <scope>NUCLEOTIDE SEQUENCE [LARGE SCALE GENOMIC DNA]</scope>
    <source>
        <strain evidence="3">RP-3-7</strain>
    </source>
</reference>
<dbReference type="EMBL" id="SISG01000001">
    <property type="protein sequence ID" value="TBN56422.1"/>
    <property type="molecule type" value="Genomic_DNA"/>
</dbReference>
<keyword evidence="1" id="KW-1133">Transmembrane helix</keyword>
<gene>
    <name evidence="2" type="ORF">EYE40_02850</name>
</gene>
<protein>
    <submittedName>
        <fullName evidence="2">Uncharacterized protein</fullName>
    </submittedName>
</protein>
<keyword evidence="1" id="KW-0812">Transmembrane</keyword>
<feature type="transmembrane region" description="Helical" evidence="1">
    <location>
        <begin position="18"/>
        <end position="41"/>
    </location>
</feature>
<evidence type="ECO:0000256" key="1">
    <source>
        <dbReference type="SAM" id="Phobius"/>
    </source>
</evidence>
<keyword evidence="1" id="KW-0472">Membrane</keyword>
<sequence length="319" mass="34655">MQVARPEIESAPKRQHRFFAPIVIAVVALISGGLGLGFSLLGTAISSLVVSADPYEGLYDDDDYVEEEPKPGPTDDIDFMEYGEEQPLLSGDPAPPRAKVPTVCEWECFGYYALSAPSPSTIELENNGLVGVNEDNWWYGSVADAHAQGLDQWRASGSTPEQCFATAPLMPINLDISGEATPDREVLHTDPGHIDAHDTTTFVQSNRIFATSQLAESYLVQLDREIRGCTSFTGPDGRLNTVSLAPALEVPDSIGVVGWVVSSPDSRTYVFDLQRGNLVERTVMTSRQGMGEADFRAIVVGVATRIDKVHFDCENPECS</sequence>
<evidence type="ECO:0000313" key="3">
    <source>
        <dbReference type="Proteomes" id="UP000294194"/>
    </source>
</evidence>
<organism evidence="2 3">
    <name type="scientific">Glaciihabitans arcticus</name>
    <dbReference type="NCBI Taxonomy" id="2668039"/>
    <lineage>
        <taxon>Bacteria</taxon>
        <taxon>Bacillati</taxon>
        <taxon>Actinomycetota</taxon>
        <taxon>Actinomycetes</taxon>
        <taxon>Micrococcales</taxon>
        <taxon>Microbacteriaceae</taxon>
        <taxon>Glaciihabitans</taxon>
    </lineage>
</organism>